<organism evidence="7 8">
    <name type="scientific">Sinanaerobacter chloroacetimidivorans</name>
    <dbReference type="NCBI Taxonomy" id="2818044"/>
    <lineage>
        <taxon>Bacteria</taxon>
        <taxon>Bacillati</taxon>
        <taxon>Bacillota</taxon>
        <taxon>Clostridia</taxon>
        <taxon>Peptostreptococcales</taxon>
        <taxon>Anaerovoracaceae</taxon>
        <taxon>Sinanaerobacter</taxon>
    </lineage>
</organism>
<dbReference type="AlphaFoldDB" id="A0A8J7W339"/>
<keyword evidence="2" id="KW-0597">Phosphoprotein</keyword>
<dbReference type="EMBL" id="JAGSND010000006">
    <property type="protein sequence ID" value="MBR0598216.1"/>
    <property type="molecule type" value="Genomic_DNA"/>
</dbReference>
<evidence type="ECO:0000313" key="7">
    <source>
        <dbReference type="EMBL" id="MBR0598216.1"/>
    </source>
</evidence>
<dbReference type="Gene3D" id="6.10.340.10">
    <property type="match status" value="1"/>
</dbReference>
<dbReference type="PANTHER" id="PTHR34220:SF7">
    <property type="entry name" value="SENSOR HISTIDINE KINASE YPDA"/>
    <property type="match status" value="1"/>
</dbReference>
<keyword evidence="3" id="KW-0808">Transferase</keyword>
<keyword evidence="5" id="KW-0472">Membrane</keyword>
<dbReference type="Pfam" id="PF00672">
    <property type="entry name" value="HAMP"/>
    <property type="match status" value="1"/>
</dbReference>
<keyword evidence="5" id="KW-0812">Transmembrane</keyword>
<evidence type="ECO:0000256" key="5">
    <source>
        <dbReference type="SAM" id="Phobius"/>
    </source>
</evidence>
<dbReference type="InterPro" id="IPR003660">
    <property type="entry name" value="HAMP_dom"/>
</dbReference>
<dbReference type="SMART" id="SM00304">
    <property type="entry name" value="HAMP"/>
    <property type="match status" value="1"/>
</dbReference>
<dbReference type="RefSeq" id="WP_227018345.1">
    <property type="nucleotide sequence ID" value="NZ_JAGSND010000006.1"/>
</dbReference>
<keyword evidence="4 7" id="KW-0418">Kinase</keyword>
<accession>A0A8J7W339</accession>
<dbReference type="InterPro" id="IPR010559">
    <property type="entry name" value="Sig_transdc_His_kin_internal"/>
</dbReference>
<name>A0A8J7W339_9FIRM</name>
<evidence type="ECO:0000313" key="8">
    <source>
        <dbReference type="Proteomes" id="UP000675664"/>
    </source>
</evidence>
<dbReference type="GO" id="GO:0000155">
    <property type="term" value="F:phosphorelay sensor kinase activity"/>
    <property type="evidence" value="ECO:0007669"/>
    <property type="project" value="InterPro"/>
</dbReference>
<dbReference type="Pfam" id="PF06580">
    <property type="entry name" value="His_kinase"/>
    <property type="match status" value="1"/>
</dbReference>
<gene>
    <name evidence="7" type="ORF">KCX82_10055</name>
</gene>
<dbReference type="InterPro" id="IPR036890">
    <property type="entry name" value="HATPase_C_sf"/>
</dbReference>
<comment type="subcellular location">
    <subcellularLocation>
        <location evidence="1">Membrane</location>
    </subcellularLocation>
</comment>
<evidence type="ECO:0000256" key="4">
    <source>
        <dbReference type="ARBA" id="ARBA00022777"/>
    </source>
</evidence>
<evidence type="ECO:0000256" key="1">
    <source>
        <dbReference type="ARBA" id="ARBA00004370"/>
    </source>
</evidence>
<dbReference type="SUPFAM" id="SSF158472">
    <property type="entry name" value="HAMP domain-like"/>
    <property type="match status" value="1"/>
</dbReference>
<dbReference type="Gene3D" id="3.30.565.10">
    <property type="entry name" value="Histidine kinase-like ATPase, C-terminal domain"/>
    <property type="match status" value="1"/>
</dbReference>
<dbReference type="InterPro" id="IPR050640">
    <property type="entry name" value="Bact_2-comp_sensor_kinase"/>
</dbReference>
<comment type="caution">
    <text evidence="7">The sequence shown here is derived from an EMBL/GenBank/DDBJ whole genome shotgun (WGS) entry which is preliminary data.</text>
</comment>
<dbReference type="PANTHER" id="PTHR34220">
    <property type="entry name" value="SENSOR HISTIDINE KINASE YPDA"/>
    <property type="match status" value="1"/>
</dbReference>
<keyword evidence="5" id="KW-1133">Transmembrane helix</keyword>
<evidence type="ECO:0000259" key="6">
    <source>
        <dbReference type="PROSITE" id="PS50885"/>
    </source>
</evidence>
<feature type="transmembrane region" description="Helical" evidence="5">
    <location>
        <begin position="13"/>
        <end position="33"/>
    </location>
</feature>
<dbReference type="SUPFAM" id="SSF55874">
    <property type="entry name" value="ATPase domain of HSP90 chaperone/DNA topoisomerase II/histidine kinase"/>
    <property type="match status" value="1"/>
</dbReference>
<keyword evidence="8" id="KW-1185">Reference proteome</keyword>
<dbReference type="GO" id="GO:0016020">
    <property type="term" value="C:membrane"/>
    <property type="evidence" value="ECO:0007669"/>
    <property type="project" value="UniProtKB-SubCell"/>
</dbReference>
<proteinExistence type="predicted"/>
<dbReference type="PROSITE" id="PS50885">
    <property type="entry name" value="HAMP"/>
    <property type="match status" value="1"/>
</dbReference>
<reference evidence="7" key="1">
    <citation type="submission" date="2021-04" db="EMBL/GenBank/DDBJ databases">
        <title>Sinoanaerobacter chloroacetimidivorans sp. nov., an obligate anaerobic bacterium isolated from anaerobic sludge.</title>
        <authorList>
            <person name="Bao Y."/>
        </authorList>
    </citation>
    <scope>NUCLEOTIDE SEQUENCE</scope>
    <source>
        <strain evidence="7">BAD-6</strain>
    </source>
</reference>
<evidence type="ECO:0000256" key="3">
    <source>
        <dbReference type="ARBA" id="ARBA00022679"/>
    </source>
</evidence>
<dbReference type="Pfam" id="PF02518">
    <property type="entry name" value="HATPase_c"/>
    <property type="match status" value="1"/>
</dbReference>
<dbReference type="CDD" id="cd06225">
    <property type="entry name" value="HAMP"/>
    <property type="match status" value="1"/>
</dbReference>
<protein>
    <submittedName>
        <fullName evidence="7">Sensor histidine kinase</fullName>
    </submittedName>
</protein>
<sequence length="497" mass="57991">MGLWYKNSLKKRLIIYFMATIVIMSAMNIFPYYSISVLMNKMSSTFEMNVELNQLNKTLEKLNYAYESYLTTKHSKSLDDYYRYSNELWKEASEIHIDNSSMDNILIMKDIKNMISNYLDEMDEAVKARRARMVDDYLYHYQESVKIRQYIVEYIQKLNNNMFFQNTDRYMSVSKSIRIMETMNIGLLSVIFVLSIVLILWFTYRITKPIFELSKAADEITHGNFNVPSVKVNSNDEIGIMAEAFNRMTESIRQYINEINEKVGLERKLQEKEMENLIIRTNLREAELHALQAQINPHFLFNTLNAGAQLAMMEGADRACSFIENAAELFRYNMRNLDKPVTIGDEIRNVENYMHLLNERFADKIEFTMYKEESILERKIPCMILQPIVENAFIHGISDVEYPGRISLRAELQDGFAVISIKDNGKGMSAEKIQEIIKRDMGDKPDFKGRHEGHTNGIGMNNILSRLKIFYSRDEIMEIFSEPGQGTEVVLHIPIES</sequence>
<dbReference type="Proteomes" id="UP000675664">
    <property type="component" value="Unassembled WGS sequence"/>
</dbReference>
<evidence type="ECO:0000256" key="2">
    <source>
        <dbReference type="ARBA" id="ARBA00022553"/>
    </source>
</evidence>
<feature type="domain" description="HAMP" evidence="6">
    <location>
        <begin position="204"/>
        <end position="257"/>
    </location>
</feature>
<dbReference type="InterPro" id="IPR003594">
    <property type="entry name" value="HATPase_dom"/>
</dbReference>
<reference evidence="7" key="2">
    <citation type="submission" date="2021-04" db="EMBL/GenBank/DDBJ databases">
        <authorList>
            <person name="Liu J."/>
        </authorList>
    </citation>
    <scope>NUCLEOTIDE SEQUENCE</scope>
    <source>
        <strain evidence="7">BAD-6</strain>
    </source>
</reference>
<feature type="transmembrane region" description="Helical" evidence="5">
    <location>
        <begin position="185"/>
        <end position="204"/>
    </location>
</feature>